<feature type="compositionally biased region" description="Basic and acidic residues" evidence="3">
    <location>
        <begin position="899"/>
        <end position="917"/>
    </location>
</feature>
<dbReference type="SUPFAM" id="SSF56672">
    <property type="entry name" value="DNA/RNA polymerases"/>
    <property type="match status" value="1"/>
</dbReference>
<dbReference type="InterPro" id="IPR000477">
    <property type="entry name" value="RT_dom"/>
</dbReference>
<accession>A0ABN7AMH1</accession>
<dbReference type="EC" id="2.7.7.49" evidence="1"/>
<dbReference type="Pfam" id="PF00665">
    <property type="entry name" value="rve"/>
    <property type="match status" value="1"/>
</dbReference>
<dbReference type="Gene3D" id="3.10.20.370">
    <property type="match status" value="1"/>
</dbReference>
<evidence type="ECO:0000259" key="4">
    <source>
        <dbReference type="PROSITE" id="PS50878"/>
    </source>
</evidence>
<feature type="compositionally biased region" description="Polar residues" evidence="3">
    <location>
        <begin position="847"/>
        <end position="858"/>
    </location>
</feature>
<organism evidence="6 7">
    <name type="scientific">Nesidiocoris tenuis</name>
    <dbReference type="NCBI Taxonomy" id="355587"/>
    <lineage>
        <taxon>Eukaryota</taxon>
        <taxon>Metazoa</taxon>
        <taxon>Ecdysozoa</taxon>
        <taxon>Arthropoda</taxon>
        <taxon>Hexapoda</taxon>
        <taxon>Insecta</taxon>
        <taxon>Pterygota</taxon>
        <taxon>Neoptera</taxon>
        <taxon>Paraneoptera</taxon>
        <taxon>Hemiptera</taxon>
        <taxon>Heteroptera</taxon>
        <taxon>Panheteroptera</taxon>
        <taxon>Cimicomorpha</taxon>
        <taxon>Miridae</taxon>
        <taxon>Dicyphina</taxon>
        <taxon>Nesidiocoris</taxon>
    </lineage>
</organism>
<dbReference type="PROSITE" id="PS50994">
    <property type="entry name" value="INTEGRASE"/>
    <property type="match status" value="1"/>
</dbReference>
<dbReference type="InterPro" id="IPR001584">
    <property type="entry name" value="Integrase_cat-core"/>
</dbReference>
<sequence length="929" mass="105519">MEEFADIFEQKVGCIPNFKCSLKLRQNAKPVFIKARDVPFALRDQVEKELDELVADNIIYKVEHSDWGSPLVPIPKSNDRVRLAVDYKVAVNKQLQNAHYPIPRVEDILNTLHGANVFCTLDLYKAYLHVQVDEESQIIQTMSTHRGTFAMRRLSFGIKTAPAEFHRILDQILSGLGGVTSYFDDVVIFGSTLEECQVNLINCLKRLRQYDLHVNREKCQFFKSSISYLGYVIEQNSVKKCPQKVKSILDAPKPSSVDEIRRFLGMITYYAKFIPNLSTLTYPLRRLLRKNQNFIWTSSCQQAFDRLKNEIASDRVLTPFNPDLPVVLACDASPTGIAAILSHTIDEHDRPIAFASRSLSDCEQNYSQLDREALAIVYAVNKFYMYLYGRKFTLVTDNGPLSRIFHHDAKLPILSASRLLRYATILSGFNYVIKHKKADQNVHVDYFSRSPIHSKTPDFNEDDIIQYQTINQISSVTITAESIKTATGKDPHLSQLCEDLKNGTIQDEQYSIQDGIVFRGNRVIIPQALRASVLSELHFTHVKTSKMKNLARRYCYWKNIDSDIELFVKSCQPCASTANTPAKTSIHPWEEPSSNFQRVHIDYAGPKDGYYIFILIDAKSKWPEIRLSKTAPTSLSTIGFLQDIFSVHGLPETMVSDNASIFVSNEFSSFCASNGICQRLIAPGHPQTNGQAERYVQFLKKKLDAMKSEPGTLPSKVRDILYRYRATPLRCGSTPAEIYLGRSIRTKLDLLRPINVPAETKSPSPTTRSCLRSFREGDRIQAKMFINNKEVWKPGVVVEKYGRLHYRVRLDDGYALKRHIDQLHRSEVHRRVTFDCPQEEEHHEDLQSGNTRTSQPASSILAPRTPQAPAASAAAPTPAAPQGSEYHLSGSPTPTPPRVAERQEELPMPRRSAREVRSPSYLDDYVRYS</sequence>
<dbReference type="PROSITE" id="PS50878">
    <property type="entry name" value="RT_POL"/>
    <property type="match status" value="1"/>
</dbReference>
<dbReference type="Gene3D" id="3.30.70.270">
    <property type="match status" value="2"/>
</dbReference>
<keyword evidence="2" id="KW-0511">Multifunctional enzyme</keyword>
<feature type="compositionally biased region" description="Basic and acidic residues" evidence="3">
    <location>
        <begin position="834"/>
        <end position="846"/>
    </location>
</feature>
<dbReference type="InterPro" id="IPR036397">
    <property type="entry name" value="RNaseH_sf"/>
</dbReference>
<dbReference type="InterPro" id="IPR043128">
    <property type="entry name" value="Rev_trsase/Diguanyl_cyclase"/>
</dbReference>
<dbReference type="InterPro" id="IPR043502">
    <property type="entry name" value="DNA/RNA_pol_sf"/>
</dbReference>
<feature type="compositionally biased region" description="Low complexity" evidence="3">
    <location>
        <begin position="862"/>
        <end position="882"/>
    </location>
</feature>
<dbReference type="PANTHER" id="PTHR37984">
    <property type="entry name" value="PROTEIN CBG26694"/>
    <property type="match status" value="1"/>
</dbReference>
<evidence type="ECO:0000313" key="6">
    <source>
        <dbReference type="EMBL" id="BES91537.1"/>
    </source>
</evidence>
<dbReference type="InterPro" id="IPR050951">
    <property type="entry name" value="Retrovirus_Pol_polyprotein"/>
</dbReference>
<gene>
    <name evidence="6" type="ORF">NTJ_04345</name>
</gene>
<dbReference type="Gene3D" id="1.10.340.70">
    <property type="match status" value="1"/>
</dbReference>
<reference evidence="6 7" key="1">
    <citation type="submission" date="2023-09" db="EMBL/GenBank/DDBJ databases">
        <title>Nesidiocoris tenuis whole genome shotgun sequence.</title>
        <authorList>
            <person name="Shibata T."/>
            <person name="Shimoda M."/>
            <person name="Kobayashi T."/>
            <person name="Uehara T."/>
        </authorList>
    </citation>
    <scope>NUCLEOTIDE SEQUENCE [LARGE SCALE GENOMIC DNA]</scope>
    <source>
        <strain evidence="6 7">Japan</strain>
    </source>
</reference>
<dbReference type="Pfam" id="PF17919">
    <property type="entry name" value="RT_RNaseH_2"/>
    <property type="match status" value="1"/>
</dbReference>
<dbReference type="Gene3D" id="3.10.10.10">
    <property type="entry name" value="HIV Type 1 Reverse Transcriptase, subunit A, domain 1"/>
    <property type="match status" value="1"/>
</dbReference>
<dbReference type="Pfam" id="PF17921">
    <property type="entry name" value="Integrase_H2C2"/>
    <property type="match status" value="1"/>
</dbReference>
<dbReference type="InterPro" id="IPR041588">
    <property type="entry name" value="Integrase_H2C2"/>
</dbReference>
<dbReference type="CDD" id="cd01647">
    <property type="entry name" value="RT_LTR"/>
    <property type="match status" value="1"/>
</dbReference>
<dbReference type="InterPro" id="IPR012337">
    <property type="entry name" value="RNaseH-like_sf"/>
</dbReference>
<evidence type="ECO:0000259" key="5">
    <source>
        <dbReference type="PROSITE" id="PS50994"/>
    </source>
</evidence>
<dbReference type="Gene3D" id="3.30.420.10">
    <property type="entry name" value="Ribonuclease H-like superfamily/Ribonuclease H"/>
    <property type="match status" value="1"/>
</dbReference>
<evidence type="ECO:0000256" key="2">
    <source>
        <dbReference type="ARBA" id="ARBA00023268"/>
    </source>
</evidence>
<feature type="domain" description="Integrase catalytic" evidence="5">
    <location>
        <begin position="588"/>
        <end position="743"/>
    </location>
</feature>
<dbReference type="InterPro" id="IPR041577">
    <property type="entry name" value="RT_RNaseH_2"/>
</dbReference>
<name>A0ABN7AMH1_9HEMI</name>
<dbReference type="Pfam" id="PF00078">
    <property type="entry name" value="RVT_1"/>
    <property type="match status" value="1"/>
</dbReference>
<dbReference type="PANTHER" id="PTHR37984:SF5">
    <property type="entry name" value="PROTEIN NYNRIN-LIKE"/>
    <property type="match status" value="1"/>
</dbReference>
<evidence type="ECO:0000313" key="7">
    <source>
        <dbReference type="Proteomes" id="UP001307889"/>
    </source>
</evidence>
<keyword evidence="7" id="KW-1185">Reference proteome</keyword>
<dbReference type="EMBL" id="AP028910">
    <property type="protein sequence ID" value="BES91537.1"/>
    <property type="molecule type" value="Genomic_DNA"/>
</dbReference>
<feature type="region of interest" description="Disordered" evidence="3">
    <location>
        <begin position="834"/>
        <end position="929"/>
    </location>
</feature>
<feature type="domain" description="Reverse transcriptase" evidence="4">
    <location>
        <begin position="55"/>
        <end position="233"/>
    </location>
</feature>
<dbReference type="SUPFAM" id="SSF53098">
    <property type="entry name" value="Ribonuclease H-like"/>
    <property type="match status" value="1"/>
</dbReference>
<evidence type="ECO:0000256" key="3">
    <source>
        <dbReference type="SAM" id="MobiDB-lite"/>
    </source>
</evidence>
<protein>
    <recommendedName>
        <fullName evidence="1">RNA-directed DNA polymerase</fullName>
        <ecNumber evidence="1">2.7.7.49</ecNumber>
    </recommendedName>
</protein>
<dbReference type="Proteomes" id="UP001307889">
    <property type="component" value="Chromosome 2"/>
</dbReference>
<evidence type="ECO:0000256" key="1">
    <source>
        <dbReference type="ARBA" id="ARBA00012493"/>
    </source>
</evidence>
<dbReference type="CDD" id="cd09274">
    <property type="entry name" value="RNase_HI_RT_Ty3"/>
    <property type="match status" value="1"/>
</dbReference>
<proteinExistence type="predicted"/>